<proteinExistence type="predicted"/>
<feature type="region of interest" description="Disordered" evidence="1">
    <location>
        <begin position="108"/>
        <end position="132"/>
    </location>
</feature>
<dbReference type="Proteomes" id="UP000295192">
    <property type="component" value="Unassembled WGS sequence"/>
</dbReference>
<reference evidence="2 3" key="1">
    <citation type="journal article" date="2019" name="J. Hered.">
        <title>An Improved Genome Assembly for Drosophila navojoa, the Basal Species in the mojavensis Cluster.</title>
        <authorList>
            <person name="Vanderlinde T."/>
            <person name="Dupim E.G."/>
            <person name="Nazario-Yepiz N.O."/>
            <person name="Carvalho A.B."/>
        </authorList>
    </citation>
    <scope>NUCLEOTIDE SEQUENCE [LARGE SCALE GENOMIC DNA]</scope>
    <source>
        <strain evidence="2">Navoj_Jal97</strain>
        <tissue evidence="2">Whole organism</tissue>
    </source>
</reference>
<dbReference type="EMBL" id="LSRL02000260">
    <property type="protein sequence ID" value="TDG42200.1"/>
    <property type="molecule type" value="Genomic_DNA"/>
</dbReference>
<evidence type="ECO:0000313" key="3">
    <source>
        <dbReference type="Proteomes" id="UP000295192"/>
    </source>
</evidence>
<accession>A0A484B285</accession>
<evidence type="ECO:0000256" key="1">
    <source>
        <dbReference type="SAM" id="MobiDB-lite"/>
    </source>
</evidence>
<dbReference type="AlphaFoldDB" id="A0A484B285"/>
<name>A0A484B285_DRONA</name>
<comment type="caution">
    <text evidence="2">The sequence shown here is derived from an EMBL/GenBank/DDBJ whole genome shotgun (WGS) entry which is preliminary data.</text>
</comment>
<dbReference type="OrthoDB" id="7762929at2759"/>
<organism evidence="2 3">
    <name type="scientific">Drosophila navojoa</name>
    <name type="common">Fruit fly</name>
    <dbReference type="NCBI Taxonomy" id="7232"/>
    <lineage>
        <taxon>Eukaryota</taxon>
        <taxon>Metazoa</taxon>
        <taxon>Ecdysozoa</taxon>
        <taxon>Arthropoda</taxon>
        <taxon>Hexapoda</taxon>
        <taxon>Insecta</taxon>
        <taxon>Pterygota</taxon>
        <taxon>Neoptera</taxon>
        <taxon>Endopterygota</taxon>
        <taxon>Diptera</taxon>
        <taxon>Brachycera</taxon>
        <taxon>Muscomorpha</taxon>
        <taxon>Ephydroidea</taxon>
        <taxon>Drosophilidae</taxon>
        <taxon>Drosophila</taxon>
    </lineage>
</organism>
<gene>
    <name evidence="2" type="ORF">AWZ03_011375</name>
</gene>
<evidence type="ECO:0000313" key="2">
    <source>
        <dbReference type="EMBL" id="TDG42200.1"/>
    </source>
</evidence>
<protein>
    <submittedName>
        <fullName evidence="2">Uncharacterized protein</fullName>
    </submittedName>
</protein>
<dbReference type="OMA" id="CECADCK"/>
<keyword evidence="3" id="KW-1185">Reference proteome</keyword>
<sequence length="132" mass="15333">MSLLLGWEYGREWLTARDESRRHDSFRSPQRFIEPDYNWWLKKRTTTLDRRKLYTRSRAPQKKSYLLSAFETARTQRQDQKQLELLPEPGTAHDIQCECASCRQSQCRTASKDQSPAPAPAPAPAPGNARQI</sequence>